<keyword evidence="2 4" id="KW-0548">Nucleotidyltransferase</keyword>
<dbReference type="InterPro" id="IPR029044">
    <property type="entry name" value="Nucleotide-diphossugar_trans"/>
</dbReference>
<gene>
    <name evidence="4 5" type="primary">kdsB</name>
    <name evidence="5" type="ORF">LMS43_10905</name>
</gene>
<comment type="pathway">
    <text evidence="4">Nucleotide-sugar biosynthesis; CMP-3-deoxy-D-manno-octulosonate biosynthesis; CMP-3-deoxy-D-manno-octulosonate from 3-deoxy-D-manno-octulosonate and CTP: step 1/1.</text>
</comment>
<dbReference type="CDD" id="cd02517">
    <property type="entry name" value="CMP-KDO-Synthetase"/>
    <property type="match status" value="1"/>
</dbReference>
<proteinExistence type="inferred from homology"/>
<keyword evidence="3 4" id="KW-0448">Lipopolysaccharide biosynthesis</keyword>
<dbReference type="PANTHER" id="PTHR42866">
    <property type="entry name" value="3-DEOXY-MANNO-OCTULOSONATE CYTIDYLYLTRANSFERASE"/>
    <property type="match status" value="1"/>
</dbReference>
<evidence type="ECO:0000256" key="4">
    <source>
        <dbReference type="HAMAP-Rule" id="MF_00057"/>
    </source>
</evidence>
<comment type="catalytic activity">
    <reaction evidence="4">
        <text>3-deoxy-alpha-D-manno-oct-2-ulosonate + CTP = CMP-3-deoxy-beta-D-manno-octulosonate + diphosphate</text>
        <dbReference type="Rhea" id="RHEA:23448"/>
        <dbReference type="ChEBI" id="CHEBI:33019"/>
        <dbReference type="ChEBI" id="CHEBI:37563"/>
        <dbReference type="ChEBI" id="CHEBI:85986"/>
        <dbReference type="ChEBI" id="CHEBI:85987"/>
        <dbReference type="EC" id="2.7.7.38"/>
    </reaction>
</comment>
<dbReference type="HAMAP" id="MF_00057">
    <property type="entry name" value="KdsB"/>
    <property type="match status" value="1"/>
</dbReference>
<evidence type="ECO:0000313" key="5">
    <source>
        <dbReference type="EMBL" id="MDN4121800.1"/>
    </source>
</evidence>
<evidence type="ECO:0000256" key="2">
    <source>
        <dbReference type="ARBA" id="ARBA00022695"/>
    </source>
</evidence>
<dbReference type="SUPFAM" id="SSF53448">
    <property type="entry name" value="Nucleotide-diphospho-sugar transferases"/>
    <property type="match status" value="1"/>
</dbReference>
<keyword evidence="1 4" id="KW-0808">Transferase</keyword>
<dbReference type="NCBIfam" id="NF003952">
    <property type="entry name" value="PRK05450.1-5"/>
    <property type="match status" value="1"/>
</dbReference>
<dbReference type="NCBIfam" id="NF009905">
    <property type="entry name" value="PRK13368.1"/>
    <property type="match status" value="1"/>
</dbReference>
<evidence type="ECO:0000313" key="6">
    <source>
        <dbReference type="Proteomes" id="UP001168613"/>
    </source>
</evidence>
<protein>
    <recommendedName>
        <fullName evidence="4">3-deoxy-manno-octulosonate cytidylyltransferase</fullName>
        <ecNumber evidence="4">2.7.7.38</ecNumber>
    </recommendedName>
    <alternativeName>
        <fullName evidence="4">CMP-2-keto-3-deoxyoctulosonic acid synthase</fullName>
        <shortName evidence="4">CKS</shortName>
        <shortName evidence="4">CMP-KDO synthase</shortName>
    </alternativeName>
</protein>
<comment type="function">
    <text evidence="4">Activates KDO (a required 8-carbon sugar) for incorporation into bacterial lipopolysaccharide in Gram-negative bacteria.</text>
</comment>
<evidence type="ECO:0000256" key="3">
    <source>
        <dbReference type="ARBA" id="ARBA00022985"/>
    </source>
</evidence>
<dbReference type="NCBIfam" id="TIGR00466">
    <property type="entry name" value="kdsB"/>
    <property type="match status" value="1"/>
</dbReference>
<comment type="similarity">
    <text evidence="4">Belongs to the KdsB family.</text>
</comment>
<dbReference type="RefSeq" id="WP_266123191.1">
    <property type="nucleotide sequence ID" value="NZ_JAJHNU010000003.1"/>
</dbReference>
<reference evidence="5" key="1">
    <citation type="submission" date="2021-11" db="EMBL/GenBank/DDBJ databases">
        <title>Draft genome sequence of Alcaligenes endophyticus type strain CCUG 75668T.</title>
        <authorList>
            <person name="Salva-Serra F."/>
            <person name="Duran R.E."/>
            <person name="Seeger M."/>
            <person name="Moore E.R.B."/>
            <person name="Jaen-Luchoro D."/>
        </authorList>
    </citation>
    <scope>NUCLEOTIDE SEQUENCE</scope>
    <source>
        <strain evidence="5">CCUG 75668</strain>
    </source>
</reference>
<comment type="subcellular location">
    <subcellularLocation>
        <location evidence="4">Cytoplasm</location>
    </subcellularLocation>
</comment>
<dbReference type="EC" id="2.7.7.38" evidence="4"/>
<accession>A0ABT8EKJ0</accession>
<name>A0ABT8EKJ0_9BURK</name>
<dbReference type="Proteomes" id="UP001168613">
    <property type="component" value="Unassembled WGS sequence"/>
</dbReference>
<dbReference type="Gene3D" id="3.90.550.10">
    <property type="entry name" value="Spore Coat Polysaccharide Biosynthesis Protein SpsA, Chain A"/>
    <property type="match status" value="1"/>
</dbReference>
<organism evidence="5 6">
    <name type="scientific">Alcaligenes endophyticus</name>
    <dbReference type="NCBI Taxonomy" id="1929088"/>
    <lineage>
        <taxon>Bacteria</taxon>
        <taxon>Pseudomonadati</taxon>
        <taxon>Pseudomonadota</taxon>
        <taxon>Betaproteobacteria</taxon>
        <taxon>Burkholderiales</taxon>
        <taxon>Alcaligenaceae</taxon>
        <taxon>Alcaligenes</taxon>
    </lineage>
</organism>
<evidence type="ECO:0000256" key="1">
    <source>
        <dbReference type="ARBA" id="ARBA00022679"/>
    </source>
</evidence>
<keyword evidence="4" id="KW-0963">Cytoplasm</keyword>
<comment type="caution">
    <text evidence="5">The sequence shown here is derived from an EMBL/GenBank/DDBJ whole genome shotgun (WGS) entry which is preliminary data.</text>
</comment>
<sequence length="254" mass="27372">MSFTVIIPARMASTRLPNKPLADIAGKPMVIRCALQALQSQARNVYIATDSRAVLAAAATHQISALLTDSAHPTGTDRLAEAAQQLGLADDEIIVNVQGDEPLIDPELINAAAQLLAQHPEADIATLAYPIANSEALFNPNVVKVVCALNGQALYFSRSPMPWARDALASGEPVLAPGLPALHHIGLYAYRHRFLQRFTTLAQGPLEKFEALEQLRALENGARIMVHVISHAPAAGVDTEEDLKRVRAAYTNRL</sequence>
<dbReference type="EMBL" id="JAJHNU010000003">
    <property type="protein sequence ID" value="MDN4121800.1"/>
    <property type="molecule type" value="Genomic_DNA"/>
</dbReference>
<dbReference type="InterPro" id="IPR003329">
    <property type="entry name" value="Cytidylyl_trans"/>
</dbReference>
<dbReference type="PANTHER" id="PTHR42866:SF2">
    <property type="entry name" value="3-DEOXY-MANNO-OCTULOSONATE CYTIDYLYLTRANSFERASE, MITOCHONDRIAL"/>
    <property type="match status" value="1"/>
</dbReference>
<dbReference type="InterPro" id="IPR004528">
    <property type="entry name" value="KdsB"/>
</dbReference>
<dbReference type="Pfam" id="PF02348">
    <property type="entry name" value="CTP_transf_3"/>
    <property type="match status" value="1"/>
</dbReference>
<keyword evidence="6" id="KW-1185">Reference proteome</keyword>
<dbReference type="GO" id="GO:0008690">
    <property type="term" value="F:3-deoxy-manno-octulosonate cytidylyltransferase activity"/>
    <property type="evidence" value="ECO:0007669"/>
    <property type="project" value="UniProtKB-EC"/>
</dbReference>